<name>A0A1F5HXN3_9BACT</name>
<dbReference type="PANTHER" id="PTHR11207:SF0">
    <property type="entry name" value="RIBONUCLEASE 3"/>
    <property type="match status" value="1"/>
</dbReference>
<comment type="function">
    <text evidence="9">Digests double-stranded RNA. Involved in the processing of primary rRNA transcript to yield the immediate precursors to the large and small rRNAs (23S and 16S). Processes some mRNAs, and tRNAs when they are encoded in the rRNA operon. Processes pre-crRNA and tracrRNA of type II CRISPR loci if present in the organism.</text>
</comment>
<feature type="binding site" evidence="9">
    <location>
        <position position="62"/>
    </location>
    <ligand>
        <name>Mg(2+)</name>
        <dbReference type="ChEBI" id="CHEBI:18420"/>
    </ligand>
</feature>
<dbReference type="PROSITE" id="PS00517">
    <property type="entry name" value="RNASE_3_1"/>
    <property type="match status" value="1"/>
</dbReference>
<reference evidence="12 13" key="1">
    <citation type="journal article" date="2016" name="Nat. Commun.">
        <title>Thousands of microbial genomes shed light on interconnected biogeochemical processes in an aquifer system.</title>
        <authorList>
            <person name="Anantharaman K."/>
            <person name="Brown C.T."/>
            <person name="Hug L.A."/>
            <person name="Sharon I."/>
            <person name="Castelle C.J."/>
            <person name="Probst A.J."/>
            <person name="Thomas B.C."/>
            <person name="Singh A."/>
            <person name="Wilkins M.J."/>
            <person name="Karaoz U."/>
            <person name="Brodie E.L."/>
            <person name="Williams K.H."/>
            <person name="Hubbard S.S."/>
            <person name="Banfield J.F."/>
        </authorList>
    </citation>
    <scope>NUCLEOTIDE SEQUENCE [LARGE SCALE GENOMIC DNA]</scope>
</reference>
<comment type="subunit">
    <text evidence="9">Homodimer.</text>
</comment>
<keyword evidence="9" id="KW-0699">rRNA-binding</keyword>
<feature type="domain" description="DRBM" evidence="10">
    <location>
        <begin position="175"/>
        <end position="242"/>
    </location>
</feature>
<evidence type="ECO:0000256" key="1">
    <source>
        <dbReference type="ARBA" id="ARBA00000109"/>
    </source>
</evidence>
<dbReference type="InterPro" id="IPR000999">
    <property type="entry name" value="RNase_III_dom"/>
</dbReference>
<organism evidence="12 13">
    <name type="scientific">Candidatus Curtissbacteria bacterium RIFCSPLOWO2_01_FULL_42_26</name>
    <dbReference type="NCBI Taxonomy" id="1797729"/>
    <lineage>
        <taxon>Bacteria</taxon>
        <taxon>Candidatus Curtissiibacteriota</taxon>
    </lineage>
</organism>
<dbReference type="SMART" id="SM00358">
    <property type="entry name" value="DSRM"/>
    <property type="match status" value="1"/>
</dbReference>
<dbReference type="PROSITE" id="PS50142">
    <property type="entry name" value="RNASE_3_2"/>
    <property type="match status" value="1"/>
</dbReference>
<dbReference type="SUPFAM" id="SSF69065">
    <property type="entry name" value="RNase III domain-like"/>
    <property type="match status" value="1"/>
</dbReference>
<dbReference type="Gene3D" id="1.10.1520.10">
    <property type="entry name" value="Ribonuclease III domain"/>
    <property type="match status" value="1"/>
</dbReference>
<comment type="subcellular location">
    <subcellularLocation>
        <location evidence="9">Cytoplasm</location>
    </subcellularLocation>
</comment>
<dbReference type="Pfam" id="PF00035">
    <property type="entry name" value="dsrm"/>
    <property type="match status" value="1"/>
</dbReference>
<evidence type="ECO:0000256" key="8">
    <source>
        <dbReference type="ARBA" id="ARBA00022884"/>
    </source>
</evidence>
<dbReference type="PANTHER" id="PTHR11207">
    <property type="entry name" value="RIBONUCLEASE III"/>
    <property type="match status" value="1"/>
</dbReference>
<dbReference type="FunFam" id="1.10.1520.10:FF:000001">
    <property type="entry name" value="Ribonuclease 3"/>
    <property type="match status" value="1"/>
</dbReference>
<feature type="binding site" evidence="9">
    <location>
        <position position="135"/>
    </location>
    <ligand>
        <name>Mg(2+)</name>
        <dbReference type="ChEBI" id="CHEBI:18420"/>
    </ligand>
</feature>
<dbReference type="InterPro" id="IPR036389">
    <property type="entry name" value="RNase_III_sf"/>
</dbReference>
<keyword evidence="9" id="KW-0819">tRNA processing</keyword>
<dbReference type="Gene3D" id="3.30.160.20">
    <property type="match status" value="1"/>
</dbReference>
<dbReference type="Proteomes" id="UP000179227">
    <property type="component" value="Unassembled WGS sequence"/>
</dbReference>
<protein>
    <recommendedName>
        <fullName evidence="9">Ribonuclease 3</fullName>
        <ecNumber evidence="9">3.1.26.3</ecNumber>
    </recommendedName>
    <alternativeName>
        <fullName evidence="9">Ribonuclease III</fullName>
        <shortName evidence="9">RNase III</shortName>
    </alternativeName>
</protein>
<dbReference type="InterPro" id="IPR011907">
    <property type="entry name" value="RNase_III"/>
</dbReference>
<dbReference type="STRING" id="1797729.A3A60_01060"/>
<proteinExistence type="inferred from homology"/>
<keyword evidence="4 9" id="KW-0507">mRNA processing</keyword>
<evidence type="ECO:0000256" key="7">
    <source>
        <dbReference type="ARBA" id="ARBA00022801"/>
    </source>
</evidence>
<gene>
    <name evidence="9" type="primary">rnc</name>
    <name evidence="12" type="ORF">A3A60_01060</name>
</gene>
<keyword evidence="6 9" id="KW-0255">Endonuclease</keyword>
<dbReference type="GO" id="GO:0046872">
    <property type="term" value="F:metal ion binding"/>
    <property type="evidence" value="ECO:0007669"/>
    <property type="project" value="UniProtKB-KW"/>
</dbReference>
<dbReference type="AlphaFoldDB" id="A0A1F5HXN3"/>
<keyword evidence="9" id="KW-0479">Metal-binding</keyword>
<dbReference type="PROSITE" id="PS50137">
    <property type="entry name" value="DS_RBD"/>
    <property type="match status" value="1"/>
</dbReference>
<feature type="binding site" evidence="9">
    <location>
        <position position="138"/>
    </location>
    <ligand>
        <name>Mg(2+)</name>
        <dbReference type="ChEBI" id="CHEBI:18420"/>
    </ligand>
</feature>
<keyword evidence="3 9" id="KW-0698">rRNA processing</keyword>
<evidence type="ECO:0000256" key="2">
    <source>
        <dbReference type="ARBA" id="ARBA00010183"/>
    </source>
</evidence>
<comment type="caution">
    <text evidence="12">The sequence shown here is derived from an EMBL/GenBank/DDBJ whole genome shotgun (WGS) entry which is preliminary data.</text>
</comment>
<sequence length="242" mass="27354">MSTPQSKTTRLPHDTKSRDFEKLQRLINVEFKDTSLLKNAFIHRSYLNEHKNFKGASNERLEFLGDAILSGIVSRFLYRILPKSPEGELTQFRASLVRTETLAKLSQSLELGKYLYLAKGEEESGGRENKSILANTFEALVGAIFLDAGSRIIEPFIQKIILDKWQILSKTAVVDNKSKLQEAVQRKFKVSPVYKLLSSWGPDHSRQFEIGVYQNQQLLGTGTGRNKQIAAQQAAKNALEKL</sequence>
<dbReference type="SUPFAM" id="SSF54768">
    <property type="entry name" value="dsRNA-binding domain-like"/>
    <property type="match status" value="1"/>
</dbReference>
<dbReference type="InterPro" id="IPR014720">
    <property type="entry name" value="dsRBD_dom"/>
</dbReference>
<feature type="active site" evidence="9">
    <location>
        <position position="138"/>
    </location>
</feature>
<evidence type="ECO:0000313" key="12">
    <source>
        <dbReference type="EMBL" id="OGE08927.1"/>
    </source>
</evidence>
<dbReference type="GO" id="GO:0004525">
    <property type="term" value="F:ribonuclease III activity"/>
    <property type="evidence" value="ECO:0007669"/>
    <property type="project" value="UniProtKB-UniRule"/>
</dbReference>
<evidence type="ECO:0000256" key="5">
    <source>
        <dbReference type="ARBA" id="ARBA00022722"/>
    </source>
</evidence>
<dbReference type="HAMAP" id="MF_00104">
    <property type="entry name" value="RNase_III"/>
    <property type="match status" value="1"/>
</dbReference>
<comment type="cofactor">
    <cofactor evidence="9">
        <name>Mg(2+)</name>
        <dbReference type="ChEBI" id="CHEBI:18420"/>
    </cofactor>
</comment>
<evidence type="ECO:0000259" key="11">
    <source>
        <dbReference type="PROSITE" id="PS50142"/>
    </source>
</evidence>
<dbReference type="GO" id="GO:0010468">
    <property type="term" value="P:regulation of gene expression"/>
    <property type="evidence" value="ECO:0007669"/>
    <property type="project" value="TreeGrafter"/>
</dbReference>
<feature type="active site" evidence="9">
    <location>
        <position position="66"/>
    </location>
</feature>
<comment type="catalytic activity">
    <reaction evidence="1 9">
        <text>Endonucleolytic cleavage to 5'-phosphomonoester.</text>
        <dbReference type="EC" id="3.1.26.3"/>
    </reaction>
</comment>
<dbReference type="Pfam" id="PF14622">
    <property type="entry name" value="Ribonucleas_3_3"/>
    <property type="match status" value="1"/>
</dbReference>
<keyword evidence="8 9" id="KW-0694">RNA-binding</keyword>
<keyword evidence="7 9" id="KW-0378">Hydrolase</keyword>
<evidence type="ECO:0000256" key="9">
    <source>
        <dbReference type="HAMAP-Rule" id="MF_00104"/>
    </source>
</evidence>
<dbReference type="EMBL" id="MFBS01000030">
    <property type="protein sequence ID" value="OGE08927.1"/>
    <property type="molecule type" value="Genomic_DNA"/>
</dbReference>
<feature type="domain" description="RNase III" evidence="11">
    <location>
        <begin position="20"/>
        <end position="149"/>
    </location>
</feature>
<evidence type="ECO:0000256" key="4">
    <source>
        <dbReference type="ARBA" id="ARBA00022664"/>
    </source>
</evidence>
<dbReference type="GO" id="GO:0006397">
    <property type="term" value="P:mRNA processing"/>
    <property type="evidence" value="ECO:0007669"/>
    <property type="project" value="UniProtKB-UniRule"/>
</dbReference>
<dbReference type="CDD" id="cd00593">
    <property type="entry name" value="RIBOc"/>
    <property type="match status" value="1"/>
</dbReference>
<accession>A0A1F5HXN3</accession>
<evidence type="ECO:0000313" key="13">
    <source>
        <dbReference type="Proteomes" id="UP000179227"/>
    </source>
</evidence>
<dbReference type="GO" id="GO:0006364">
    <property type="term" value="P:rRNA processing"/>
    <property type="evidence" value="ECO:0007669"/>
    <property type="project" value="UniProtKB-UniRule"/>
</dbReference>
<keyword evidence="5 9" id="KW-0540">Nuclease</keyword>
<dbReference type="NCBIfam" id="TIGR02191">
    <property type="entry name" value="RNaseIII"/>
    <property type="match status" value="1"/>
</dbReference>
<evidence type="ECO:0000256" key="3">
    <source>
        <dbReference type="ARBA" id="ARBA00022552"/>
    </source>
</evidence>
<evidence type="ECO:0000259" key="10">
    <source>
        <dbReference type="PROSITE" id="PS50137"/>
    </source>
</evidence>
<dbReference type="GO" id="GO:0019843">
    <property type="term" value="F:rRNA binding"/>
    <property type="evidence" value="ECO:0007669"/>
    <property type="project" value="UniProtKB-KW"/>
</dbReference>
<dbReference type="GO" id="GO:0003725">
    <property type="term" value="F:double-stranded RNA binding"/>
    <property type="evidence" value="ECO:0007669"/>
    <property type="project" value="TreeGrafter"/>
</dbReference>
<comment type="similarity">
    <text evidence="2">Belongs to the ribonuclease III family.</text>
</comment>
<dbReference type="CDD" id="cd10845">
    <property type="entry name" value="DSRM_RNAse_III_family"/>
    <property type="match status" value="1"/>
</dbReference>
<dbReference type="GO" id="GO:0005737">
    <property type="term" value="C:cytoplasm"/>
    <property type="evidence" value="ECO:0007669"/>
    <property type="project" value="UniProtKB-SubCell"/>
</dbReference>
<dbReference type="SMART" id="SM00535">
    <property type="entry name" value="RIBOc"/>
    <property type="match status" value="1"/>
</dbReference>
<dbReference type="GO" id="GO:0008033">
    <property type="term" value="P:tRNA processing"/>
    <property type="evidence" value="ECO:0007669"/>
    <property type="project" value="UniProtKB-KW"/>
</dbReference>
<dbReference type="EC" id="3.1.26.3" evidence="9"/>
<keyword evidence="9" id="KW-0460">Magnesium</keyword>
<evidence type="ECO:0000256" key="6">
    <source>
        <dbReference type="ARBA" id="ARBA00022759"/>
    </source>
</evidence>
<keyword evidence="9" id="KW-0963">Cytoplasm</keyword>